<keyword evidence="4" id="KW-1185">Reference proteome</keyword>
<evidence type="ECO:0000259" key="2">
    <source>
        <dbReference type="Pfam" id="PF13699"/>
    </source>
</evidence>
<dbReference type="STRING" id="393003.SAMN05660461_5017"/>
<feature type="compositionally biased region" description="Basic and acidic residues" evidence="1">
    <location>
        <begin position="1"/>
        <end position="10"/>
    </location>
</feature>
<feature type="domain" description="eCIS core" evidence="2">
    <location>
        <begin position="77"/>
        <end position="142"/>
    </location>
</feature>
<protein>
    <recommendedName>
        <fullName evidence="2">eCIS core domain-containing protein</fullName>
    </recommendedName>
</protein>
<name>A0A1T5P8Z2_9BACT</name>
<organism evidence="3 4">
    <name type="scientific">Chitinophaga ginsengisegetis</name>
    <dbReference type="NCBI Taxonomy" id="393003"/>
    <lineage>
        <taxon>Bacteria</taxon>
        <taxon>Pseudomonadati</taxon>
        <taxon>Bacteroidota</taxon>
        <taxon>Chitinophagia</taxon>
        <taxon>Chitinophagales</taxon>
        <taxon>Chitinophagaceae</taxon>
        <taxon>Chitinophaga</taxon>
    </lineage>
</organism>
<dbReference type="RefSeq" id="WP_079472277.1">
    <property type="nucleotide sequence ID" value="NZ_FUZZ01000004.1"/>
</dbReference>
<reference evidence="3 4" key="1">
    <citation type="submission" date="2017-02" db="EMBL/GenBank/DDBJ databases">
        <authorList>
            <person name="Peterson S.W."/>
        </authorList>
    </citation>
    <scope>NUCLEOTIDE SEQUENCE [LARGE SCALE GENOMIC DNA]</scope>
    <source>
        <strain evidence="3 4">DSM 18108</strain>
    </source>
</reference>
<dbReference type="AlphaFoldDB" id="A0A1T5P8Z2"/>
<evidence type="ECO:0000256" key="1">
    <source>
        <dbReference type="SAM" id="MobiDB-lite"/>
    </source>
</evidence>
<sequence length="448" mass="50186">MITHAEDPHSGKRQAATTGHVTPAAVHVADNGPRAVQLHPYQQLANNNDKITQQKALQTLADNRPQPVQRKENKTGMPDHLKNGIENISGHSMDDVRVHYNSAEPAQLQALAYAKGTNIHIGPGQEKHLAHEAWHVVQQKQGRVQATTQLKQGIPVNDDKGLEQEADVMGQKALQLYSASHALPLTVATQLKQDVVQRISIDTGKLNVVGEEHGESQKRRQTEVAYSNHLFGQNGLYWQEAAFKPIEIHQTRGDEAGLRLKFFYHTFAGGMVKVIQTTHDGDMPFLMAVRGIWKTLNTVKSLYQEEVETLSHEEGLALHQMMTNQVWTGFQAKMDGLATPQNADSLQYRKELVTDMINLKKYWETKPDIYEPSKAVVTNDRNDHMHNSATTAAFQGRKGIWKVGENHVIGISQMFPAGRQYNLVHRADFNNDINAYIQSTTSVSKEKK</sequence>
<dbReference type="Pfam" id="PF13699">
    <property type="entry name" value="eCIS_core"/>
    <property type="match status" value="1"/>
</dbReference>
<evidence type="ECO:0000313" key="4">
    <source>
        <dbReference type="Proteomes" id="UP000190166"/>
    </source>
</evidence>
<dbReference type="EMBL" id="FUZZ01000004">
    <property type="protein sequence ID" value="SKD09136.1"/>
    <property type="molecule type" value="Genomic_DNA"/>
</dbReference>
<dbReference type="Proteomes" id="UP000190166">
    <property type="component" value="Unassembled WGS sequence"/>
</dbReference>
<dbReference type="InterPro" id="IPR025295">
    <property type="entry name" value="eCIS_core_dom"/>
</dbReference>
<proteinExistence type="predicted"/>
<gene>
    <name evidence="3" type="ORF">SAMN05660461_5017</name>
</gene>
<accession>A0A1T5P8Z2</accession>
<evidence type="ECO:0000313" key="3">
    <source>
        <dbReference type="EMBL" id="SKD09136.1"/>
    </source>
</evidence>
<feature type="region of interest" description="Disordered" evidence="1">
    <location>
        <begin position="1"/>
        <end position="20"/>
    </location>
</feature>